<keyword evidence="1" id="KW-0732">Signal</keyword>
<feature type="chain" id="PRO_5042895153" evidence="1">
    <location>
        <begin position="17"/>
        <end position="100"/>
    </location>
</feature>
<name>A0AAN4ZKE5_9BILA</name>
<dbReference type="AlphaFoldDB" id="A0AAN4ZKE5"/>
<gene>
    <name evidence="2" type="ORF">PMAYCL1PPCAC_10198</name>
</gene>
<dbReference type="EMBL" id="BTRK01000003">
    <property type="protein sequence ID" value="GMR40003.1"/>
    <property type="molecule type" value="Genomic_DNA"/>
</dbReference>
<protein>
    <submittedName>
        <fullName evidence="2">Uncharacterized protein</fullName>
    </submittedName>
</protein>
<keyword evidence="3" id="KW-1185">Reference proteome</keyword>
<organism evidence="2 3">
    <name type="scientific">Pristionchus mayeri</name>
    <dbReference type="NCBI Taxonomy" id="1317129"/>
    <lineage>
        <taxon>Eukaryota</taxon>
        <taxon>Metazoa</taxon>
        <taxon>Ecdysozoa</taxon>
        <taxon>Nematoda</taxon>
        <taxon>Chromadorea</taxon>
        <taxon>Rhabditida</taxon>
        <taxon>Rhabditina</taxon>
        <taxon>Diplogasteromorpha</taxon>
        <taxon>Diplogasteroidea</taxon>
        <taxon>Neodiplogasteridae</taxon>
        <taxon>Pristionchus</taxon>
    </lineage>
</organism>
<evidence type="ECO:0000313" key="2">
    <source>
        <dbReference type="EMBL" id="GMR40003.1"/>
    </source>
</evidence>
<accession>A0AAN4ZKE5</accession>
<dbReference type="Proteomes" id="UP001328107">
    <property type="component" value="Unassembled WGS sequence"/>
</dbReference>
<sequence>MWSLLILTILATSALAYYGPSYECHDRCGGDMQCHMRCFPEKRLRQESKHHSSPLRLGKAAKGGVQEALELLRPSKLQAKKRAAPSFSYPGRILAAYYRR</sequence>
<reference evidence="3" key="1">
    <citation type="submission" date="2022-10" db="EMBL/GenBank/DDBJ databases">
        <title>Genome assembly of Pristionchus species.</title>
        <authorList>
            <person name="Yoshida K."/>
            <person name="Sommer R.J."/>
        </authorList>
    </citation>
    <scope>NUCLEOTIDE SEQUENCE [LARGE SCALE GENOMIC DNA]</scope>
    <source>
        <strain evidence="3">RS5460</strain>
    </source>
</reference>
<comment type="caution">
    <text evidence="2">The sequence shown here is derived from an EMBL/GenBank/DDBJ whole genome shotgun (WGS) entry which is preliminary data.</text>
</comment>
<evidence type="ECO:0000256" key="1">
    <source>
        <dbReference type="SAM" id="SignalP"/>
    </source>
</evidence>
<feature type="signal peptide" evidence="1">
    <location>
        <begin position="1"/>
        <end position="16"/>
    </location>
</feature>
<proteinExistence type="predicted"/>
<evidence type="ECO:0000313" key="3">
    <source>
        <dbReference type="Proteomes" id="UP001328107"/>
    </source>
</evidence>